<dbReference type="EMBL" id="JAAARO010000013">
    <property type="protein sequence ID" value="KAF5738120.1"/>
    <property type="molecule type" value="Genomic_DNA"/>
</dbReference>
<feature type="domain" description="CCHC-type" evidence="2">
    <location>
        <begin position="257"/>
        <end position="270"/>
    </location>
</feature>
<dbReference type="Gene3D" id="4.10.60.10">
    <property type="entry name" value="Zinc finger, CCHC-type"/>
    <property type="match status" value="4"/>
</dbReference>
<reference evidence="4 5" key="1">
    <citation type="journal article" date="2020" name="Nat. Commun.">
        <title>Genome of Tripterygium wilfordii and identification of cytochrome P450 involved in triptolide biosynthesis.</title>
        <authorList>
            <person name="Tu L."/>
            <person name="Su P."/>
            <person name="Zhang Z."/>
            <person name="Gao L."/>
            <person name="Wang J."/>
            <person name="Hu T."/>
            <person name="Zhou J."/>
            <person name="Zhang Y."/>
            <person name="Zhao Y."/>
            <person name="Liu Y."/>
            <person name="Song Y."/>
            <person name="Tong Y."/>
            <person name="Lu Y."/>
            <person name="Yang J."/>
            <person name="Xu C."/>
            <person name="Jia M."/>
            <person name="Peters R.J."/>
            <person name="Huang L."/>
            <person name="Gao W."/>
        </authorList>
    </citation>
    <scope>NUCLEOTIDE SEQUENCE [LARGE SCALE GENOMIC DNA]</scope>
    <source>
        <strain evidence="5">cv. XIE 37</strain>
        <tissue evidence="4">Leaf</tissue>
    </source>
</reference>
<dbReference type="InterPro" id="IPR012340">
    <property type="entry name" value="NA-bd_OB-fold"/>
</dbReference>
<evidence type="ECO:0000259" key="3">
    <source>
        <dbReference type="PROSITE" id="PS51857"/>
    </source>
</evidence>
<name>A0A7J7CVJ1_TRIWF</name>
<dbReference type="PANTHER" id="PTHR46565">
    <property type="entry name" value="COLD SHOCK DOMAIN PROTEIN 2"/>
    <property type="match status" value="1"/>
</dbReference>
<dbReference type="PROSITE" id="PS50158">
    <property type="entry name" value="ZF_CCHC"/>
    <property type="match status" value="5"/>
</dbReference>
<dbReference type="SUPFAM" id="SSF57756">
    <property type="entry name" value="Retrovirus zinc finger-like domains"/>
    <property type="match status" value="3"/>
</dbReference>
<evidence type="ECO:0000259" key="2">
    <source>
        <dbReference type="PROSITE" id="PS50158"/>
    </source>
</evidence>
<dbReference type="InterPro" id="IPR019844">
    <property type="entry name" value="CSD_CS"/>
</dbReference>
<evidence type="ECO:0000313" key="4">
    <source>
        <dbReference type="EMBL" id="KAF5738120.1"/>
    </source>
</evidence>
<dbReference type="GO" id="GO:0003676">
    <property type="term" value="F:nucleic acid binding"/>
    <property type="evidence" value="ECO:0007669"/>
    <property type="project" value="InterPro"/>
</dbReference>
<evidence type="ECO:0000313" key="5">
    <source>
        <dbReference type="Proteomes" id="UP000593562"/>
    </source>
</evidence>
<keyword evidence="1" id="KW-0863">Zinc-finger</keyword>
<dbReference type="Gene3D" id="2.40.50.140">
    <property type="entry name" value="Nucleic acid-binding proteins"/>
    <property type="match status" value="1"/>
</dbReference>
<feature type="domain" description="CCHC-type" evidence="2">
    <location>
        <begin position="168"/>
        <end position="181"/>
    </location>
</feature>
<dbReference type="PROSITE" id="PS51857">
    <property type="entry name" value="CSD_2"/>
    <property type="match status" value="1"/>
</dbReference>
<dbReference type="Proteomes" id="UP000593562">
    <property type="component" value="Unassembled WGS sequence"/>
</dbReference>
<dbReference type="CDD" id="cd04458">
    <property type="entry name" value="CSP_CDS"/>
    <property type="match status" value="1"/>
</dbReference>
<dbReference type="SUPFAM" id="SSF50249">
    <property type="entry name" value="Nucleic acid-binding proteins"/>
    <property type="match status" value="1"/>
</dbReference>
<dbReference type="InterPro" id="IPR011129">
    <property type="entry name" value="CSD"/>
</dbReference>
<feature type="domain" description="CSD" evidence="3">
    <location>
        <begin position="43"/>
        <end position="109"/>
    </location>
</feature>
<keyword evidence="5" id="KW-1185">Reference proteome</keyword>
<proteinExistence type="predicted"/>
<dbReference type="SMART" id="SM00343">
    <property type="entry name" value="ZnF_C2HC"/>
    <property type="match status" value="5"/>
</dbReference>
<dbReference type="InParanoid" id="A0A7J7CVJ1"/>
<dbReference type="PRINTS" id="PR00050">
    <property type="entry name" value="COLDSHOCK"/>
</dbReference>
<dbReference type="PANTHER" id="PTHR46565:SF26">
    <property type="entry name" value="COLD SHOCK PROTEIN 2"/>
    <property type="match status" value="1"/>
</dbReference>
<dbReference type="InterPro" id="IPR001878">
    <property type="entry name" value="Znf_CCHC"/>
</dbReference>
<dbReference type="InterPro" id="IPR002059">
    <property type="entry name" value="CSP_DNA-bd"/>
</dbReference>
<keyword evidence="1" id="KW-0862">Zinc</keyword>
<keyword evidence="1" id="KW-0479">Metal-binding</keyword>
<sequence>MHPNQKRFRASTLHSRVVISSLLIRSPFVGKRSRSAMAQQEERSTGTVQWFNDSKGFGFIKPDDGGEDLFVHHSSIKADGFRKLFEGDSVEFQILLGPEGKTQAIDVTIEKNAGGRSGGGWRGNDRRSNGTGYGGGAGGAGCYNCGDPNHLARDCSRGSNSGGGGGSCYNCGGRGHFARDCIVGNNDGGKSCYNCGEYGHMARDCSNIGGGDGNTSGGCYNCGEHGHLARECRNTGGSGGRFERERERGFGGGGGGCYNCGKPGHFARECTTS</sequence>
<feature type="domain" description="CCHC-type" evidence="2">
    <location>
        <begin position="142"/>
        <end position="155"/>
    </location>
</feature>
<comment type="caution">
    <text evidence="4">The sequence shown here is derived from an EMBL/GenBank/DDBJ whole genome shotgun (WGS) entry which is preliminary data.</text>
</comment>
<dbReference type="Pfam" id="PF00313">
    <property type="entry name" value="CSD"/>
    <property type="match status" value="1"/>
</dbReference>
<dbReference type="SMART" id="SM00357">
    <property type="entry name" value="CSP"/>
    <property type="match status" value="1"/>
</dbReference>
<evidence type="ECO:0000256" key="1">
    <source>
        <dbReference type="PROSITE-ProRule" id="PRU00047"/>
    </source>
</evidence>
<dbReference type="GO" id="GO:0008270">
    <property type="term" value="F:zinc ion binding"/>
    <property type="evidence" value="ECO:0007669"/>
    <property type="project" value="UniProtKB-KW"/>
</dbReference>
<dbReference type="PROSITE" id="PS00352">
    <property type="entry name" value="CSD_1"/>
    <property type="match status" value="1"/>
</dbReference>
<feature type="domain" description="CCHC-type" evidence="2">
    <location>
        <begin position="192"/>
        <end position="207"/>
    </location>
</feature>
<organism evidence="4 5">
    <name type="scientific">Tripterygium wilfordii</name>
    <name type="common">Thunder God vine</name>
    <dbReference type="NCBI Taxonomy" id="458696"/>
    <lineage>
        <taxon>Eukaryota</taxon>
        <taxon>Viridiplantae</taxon>
        <taxon>Streptophyta</taxon>
        <taxon>Embryophyta</taxon>
        <taxon>Tracheophyta</taxon>
        <taxon>Spermatophyta</taxon>
        <taxon>Magnoliopsida</taxon>
        <taxon>eudicotyledons</taxon>
        <taxon>Gunneridae</taxon>
        <taxon>Pentapetalae</taxon>
        <taxon>rosids</taxon>
        <taxon>fabids</taxon>
        <taxon>Celastrales</taxon>
        <taxon>Celastraceae</taxon>
        <taxon>Tripterygium</taxon>
    </lineage>
</organism>
<gene>
    <name evidence="4" type="ORF">HS088_TW13G01015</name>
</gene>
<feature type="domain" description="CCHC-type" evidence="2">
    <location>
        <begin position="219"/>
        <end position="234"/>
    </location>
</feature>
<dbReference type="Pfam" id="PF00098">
    <property type="entry name" value="zf-CCHC"/>
    <property type="match status" value="5"/>
</dbReference>
<dbReference type="InterPro" id="IPR036875">
    <property type="entry name" value="Znf_CCHC_sf"/>
</dbReference>
<dbReference type="AlphaFoldDB" id="A0A7J7CVJ1"/>
<protein>
    <submittedName>
        <fullName evidence="4">Cold shock domain-containing protein 3-like</fullName>
    </submittedName>
</protein>
<accession>A0A7J7CVJ1</accession>